<feature type="chain" id="PRO_5020925434" evidence="1">
    <location>
        <begin position="28"/>
        <end position="291"/>
    </location>
</feature>
<sequence length="291" mass="30628">MRKPFLAAAAALAVAATGVVVVTQPSAAALSDVPKDCRVSTTAYRADGQRLTYTYNGGLVGTSAYAGDELRWVPSAQQQIGASGDDESFRSTEFAVHPTDGYLYRVSRRGELVDGAWRVPEVTVTRLKAGFGSTRILAYGYPYLYRVTGSALYRYTVDPSTGVPSAAVRLATTGWGTVNSLVYERTAGTGAGALDVLIGTDTGGQLKEWKINRATPTQITAKVLRATGWSPFTSLSTGFCADHPAGRPLLAITATGKASVHFDANMNDGLGTDIKGGSLGDLGWTARAYGQ</sequence>
<organism evidence="2 3">
    <name type="scientific">Kribbella antibiotica</name>
    <dbReference type="NCBI Taxonomy" id="190195"/>
    <lineage>
        <taxon>Bacteria</taxon>
        <taxon>Bacillati</taxon>
        <taxon>Actinomycetota</taxon>
        <taxon>Actinomycetes</taxon>
        <taxon>Propionibacteriales</taxon>
        <taxon>Kribbellaceae</taxon>
        <taxon>Kribbella</taxon>
    </lineage>
</organism>
<dbReference type="RefSeq" id="WP_132176016.1">
    <property type="nucleotide sequence ID" value="NZ_SMKX01000175.1"/>
</dbReference>
<dbReference type="AlphaFoldDB" id="A0A4V2YLN8"/>
<reference evidence="2 3" key="1">
    <citation type="submission" date="2019-03" db="EMBL/GenBank/DDBJ databases">
        <title>Draft genome sequences of novel Actinobacteria.</title>
        <authorList>
            <person name="Sahin N."/>
            <person name="Ay H."/>
            <person name="Saygin H."/>
        </authorList>
    </citation>
    <scope>NUCLEOTIDE SEQUENCE [LARGE SCALE GENOMIC DNA]</scope>
    <source>
        <strain evidence="2 3">JCM 13523</strain>
    </source>
</reference>
<dbReference type="EMBL" id="SMKX01000175">
    <property type="protein sequence ID" value="TDD46397.1"/>
    <property type="molecule type" value="Genomic_DNA"/>
</dbReference>
<keyword evidence="1" id="KW-0732">Signal</keyword>
<evidence type="ECO:0000256" key="1">
    <source>
        <dbReference type="SAM" id="SignalP"/>
    </source>
</evidence>
<protein>
    <submittedName>
        <fullName evidence="2">Uncharacterized protein</fullName>
    </submittedName>
</protein>
<name>A0A4V2YLN8_9ACTN</name>
<evidence type="ECO:0000313" key="3">
    <source>
        <dbReference type="Proteomes" id="UP000295124"/>
    </source>
</evidence>
<accession>A0A4V2YLN8</accession>
<keyword evidence="3" id="KW-1185">Reference proteome</keyword>
<dbReference type="Proteomes" id="UP000295124">
    <property type="component" value="Unassembled WGS sequence"/>
</dbReference>
<dbReference type="OrthoDB" id="3814463at2"/>
<evidence type="ECO:0000313" key="2">
    <source>
        <dbReference type="EMBL" id="TDD46397.1"/>
    </source>
</evidence>
<feature type="signal peptide" evidence="1">
    <location>
        <begin position="1"/>
        <end position="27"/>
    </location>
</feature>
<comment type="caution">
    <text evidence="2">The sequence shown here is derived from an EMBL/GenBank/DDBJ whole genome shotgun (WGS) entry which is preliminary data.</text>
</comment>
<gene>
    <name evidence="2" type="ORF">E1263_36715</name>
</gene>
<proteinExistence type="predicted"/>